<evidence type="ECO:0000313" key="2">
    <source>
        <dbReference type="EMBL" id="MBC1184713.1"/>
    </source>
</evidence>
<reference evidence="2 3" key="1">
    <citation type="submission" date="2020-04" db="EMBL/GenBank/DDBJ databases">
        <title>The draft genome of Kluyvera sichuanensis strain SCKS090646.</title>
        <authorList>
            <person name="Wei L."/>
            <person name="Liu L."/>
            <person name="Feng Y."/>
            <person name="Zong Z."/>
        </authorList>
    </citation>
    <scope>NUCLEOTIDE SEQUENCE [LARGE SCALE GENOMIC DNA]</scope>
    <source>
        <strain evidence="2 3">090646</strain>
    </source>
</reference>
<dbReference type="RefSeq" id="WP_185666516.1">
    <property type="nucleotide sequence ID" value="NZ_JABBJF010000002.1"/>
</dbReference>
<dbReference type="Proteomes" id="UP000607331">
    <property type="component" value="Unassembled WGS sequence"/>
</dbReference>
<organism evidence="2 3">
    <name type="scientific">Kluyvera sichuanensis</name>
    <dbReference type="NCBI Taxonomy" id="2725494"/>
    <lineage>
        <taxon>Bacteria</taxon>
        <taxon>Pseudomonadati</taxon>
        <taxon>Pseudomonadota</taxon>
        <taxon>Gammaproteobacteria</taxon>
        <taxon>Enterobacterales</taxon>
        <taxon>Enterobacteriaceae</taxon>
        <taxon>Kluyvera</taxon>
    </lineage>
</organism>
<gene>
    <name evidence="2" type="ORF">HII27_03180</name>
</gene>
<protein>
    <submittedName>
        <fullName evidence="2">Uncharacterized protein</fullName>
    </submittedName>
</protein>
<comment type="caution">
    <text evidence="2">The sequence shown here is derived from an EMBL/GenBank/DDBJ whole genome shotgun (WGS) entry which is preliminary data.</text>
</comment>
<keyword evidence="3" id="KW-1185">Reference proteome</keyword>
<evidence type="ECO:0000256" key="1">
    <source>
        <dbReference type="SAM" id="Phobius"/>
    </source>
</evidence>
<sequence>MTLAMIFILINNHKGLSALLLLIILALFWILGPRVRKLLDGIKDPS</sequence>
<accession>A0ABR6RNK9</accession>
<keyword evidence="1" id="KW-1133">Transmembrane helix</keyword>
<keyword evidence="1" id="KW-0812">Transmembrane</keyword>
<feature type="transmembrane region" description="Helical" evidence="1">
    <location>
        <begin position="15"/>
        <end position="32"/>
    </location>
</feature>
<proteinExistence type="predicted"/>
<name>A0ABR6RNK9_9ENTR</name>
<dbReference type="EMBL" id="JABBJF010000002">
    <property type="protein sequence ID" value="MBC1184713.1"/>
    <property type="molecule type" value="Genomic_DNA"/>
</dbReference>
<keyword evidence="1" id="KW-0472">Membrane</keyword>
<evidence type="ECO:0000313" key="3">
    <source>
        <dbReference type="Proteomes" id="UP000607331"/>
    </source>
</evidence>